<sequence>MRWFLFFPTVVTLGVIGSIGVQAAEPTVPTLLTPTPGEVLGAAFPFKYVNPNRTAESNPRAASSLIGVLFNTTYQNGFFPSFSNSDPTTAETTLTIDSSVIAEGAYKVNVQSGSQFSTNFAVTVSYQ</sequence>
<name>A0A4Q9MT90_9APHY</name>
<organism evidence="2">
    <name type="scientific">Dichomitus squalens</name>
    <dbReference type="NCBI Taxonomy" id="114155"/>
    <lineage>
        <taxon>Eukaryota</taxon>
        <taxon>Fungi</taxon>
        <taxon>Dikarya</taxon>
        <taxon>Basidiomycota</taxon>
        <taxon>Agaricomycotina</taxon>
        <taxon>Agaricomycetes</taxon>
        <taxon>Polyporales</taxon>
        <taxon>Polyporaceae</taxon>
        <taxon>Dichomitus</taxon>
    </lineage>
</organism>
<dbReference type="EMBL" id="ML143406">
    <property type="protein sequence ID" value="TBU30368.1"/>
    <property type="molecule type" value="Genomic_DNA"/>
</dbReference>
<keyword evidence="1" id="KW-0732">Signal</keyword>
<evidence type="ECO:0000256" key="1">
    <source>
        <dbReference type="SAM" id="SignalP"/>
    </source>
</evidence>
<evidence type="ECO:0000313" key="4">
    <source>
        <dbReference type="Proteomes" id="UP000292082"/>
    </source>
</evidence>
<dbReference type="EMBL" id="ML145131">
    <property type="protein sequence ID" value="TBU57876.1"/>
    <property type="molecule type" value="Genomic_DNA"/>
</dbReference>
<evidence type="ECO:0000313" key="3">
    <source>
        <dbReference type="EMBL" id="TBU57876.1"/>
    </source>
</evidence>
<proteinExistence type="predicted"/>
<dbReference type="Proteomes" id="UP000292957">
    <property type="component" value="Unassembled WGS sequence"/>
</dbReference>
<protein>
    <submittedName>
        <fullName evidence="2">Uncharacterized protein</fullName>
    </submittedName>
</protein>
<reference evidence="2 4" key="1">
    <citation type="submission" date="2019-01" db="EMBL/GenBank/DDBJ databases">
        <title>Draft genome sequences of three monokaryotic isolates of the white-rot basidiomycete fungus Dichomitus squalens.</title>
        <authorList>
            <consortium name="DOE Joint Genome Institute"/>
            <person name="Lopez S.C."/>
            <person name="Andreopoulos B."/>
            <person name="Pangilinan J."/>
            <person name="Lipzen A."/>
            <person name="Riley R."/>
            <person name="Ahrendt S."/>
            <person name="Ng V."/>
            <person name="Barry K."/>
            <person name="Daum C."/>
            <person name="Grigoriev I.V."/>
            <person name="Hilden K.S."/>
            <person name="Makela M.R."/>
            <person name="de Vries R.P."/>
        </authorList>
    </citation>
    <scope>NUCLEOTIDE SEQUENCE [LARGE SCALE GENOMIC DNA]</scope>
    <source>
        <strain evidence="3 4">CBS 464.89</strain>
        <strain evidence="2">OM18370.1</strain>
    </source>
</reference>
<dbReference type="Proteomes" id="UP000292082">
    <property type="component" value="Unassembled WGS sequence"/>
</dbReference>
<accession>A0A4Q9MT90</accession>
<dbReference type="AlphaFoldDB" id="A0A4Q9MT90"/>
<keyword evidence="4" id="KW-1185">Reference proteome</keyword>
<evidence type="ECO:0000313" key="2">
    <source>
        <dbReference type="EMBL" id="TBU30368.1"/>
    </source>
</evidence>
<feature type="chain" id="PRO_5040684238" evidence="1">
    <location>
        <begin position="24"/>
        <end position="127"/>
    </location>
</feature>
<feature type="signal peptide" evidence="1">
    <location>
        <begin position="1"/>
        <end position="23"/>
    </location>
</feature>
<gene>
    <name evidence="3" type="ORF">BD310DRAFT_820611</name>
    <name evidence="2" type="ORF">BD311DRAFT_659084</name>
</gene>